<gene>
    <name evidence="3" type="ORF">J4573_44565</name>
</gene>
<name>A0A939PK41_9ACTN</name>
<feature type="region of interest" description="Disordered" evidence="1">
    <location>
        <begin position="1"/>
        <end position="83"/>
    </location>
</feature>
<keyword evidence="2" id="KW-1133">Transmembrane helix</keyword>
<evidence type="ECO:0000313" key="3">
    <source>
        <dbReference type="EMBL" id="MBO2454226.1"/>
    </source>
</evidence>
<keyword evidence="2" id="KW-0812">Transmembrane</keyword>
<feature type="transmembrane region" description="Helical" evidence="2">
    <location>
        <begin position="148"/>
        <end position="166"/>
    </location>
</feature>
<evidence type="ECO:0000313" key="4">
    <source>
        <dbReference type="Proteomes" id="UP000669179"/>
    </source>
</evidence>
<evidence type="ECO:0000256" key="2">
    <source>
        <dbReference type="SAM" id="Phobius"/>
    </source>
</evidence>
<feature type="compositionally biased region" description="Pro residues" evidence="1">
    <location>
        <begin position="1"/>
        <end position="15"/>
    </location>
</feature>
<dbReference type="EMBL" id="JAGEOJ010000025">
    <property type="protein sequence ID" value="MBO2454226.1"/>
    <property type="molecule type" value="Genomic_DNA"/>
</dbReference>
<comment type="caution">
    <text evidence="3">The sequence shown here is derived from an EMBL/GenBank/DDBJ whole genome shotgun (WGS) entry which is preliminary data.</text>
</comment>
<proteinExistence type="predicted"/>
<keyword evidence="2" id="KW-0472">Membrane</keyword>
<dbReference type="RefSeq" id="WP_208262434.1">
    <property type="nucleotide sequence ID" value="NZ_JAGEOJ010000025.1"/>
</dbReference>
<evidence type="ECO:0008006" key="5">
    <source>
        <dbReference type="Google" id="ProtNLM"/>
    </source>
</evidence>
<sequence>MHPPQNPPYGGPPQQPGQYGGGPPQQPGAHPGPYAAPYAPQQQQPSPQWPQQQPAPAPQWPQQQPDPYGGHHQQQGYHQQQHGYQQHGAAYSVQCRFCGCVPAAETTFRGHRGMIIMMSFLHMKGPFCRDCGLSVFRDMTAKTLIGGWWGYLSFAITPFTVLINLVRRGKVAGLGPPMPPPDGSEHGTPADPGPPLMTRPMAIIGAGIPLFLFFLLILVSVAGR</sequence>
<evidence type="ECO:0000256" key="1">
    <source>
        <dbReference type="SAM" id="MobiDB-lite"/>
    </source>
</evidence>
<protein>
    <recommendedName>
        <fullName evidence="5">Toxin-antitoxin system, toxin component</fullName>
    </recommendedName>
</protein>
<dbReference type="AlphaFoldDB" id="A0A939PK41"/>
<feature type="transmembrane region" description="Helical" evidence="2">
    <location>
        <begin position="201"/>
        <end position="222"/>
    </location>
</feature>
<reference evidence="3" key="1">
    <citation type="submission" date="2021-03" db="EMBL/GenBank/DDBJ databases">
        <authorList>
            <person name="Kanchanasin P."/>
            <person name="Saeng-In P."/>
            <person name="Phongsopitanun W."/>
            <person name="Yuki M."/>
            <person name="Kudo T."/>
            <person name="Ohkuma M."/>
            <person name="Tanasupawat S."/>
        </authorList>
    </citation>
    <scope>NUCLEOTIDE SEQUENCE</scope>
    <source>
        <strain evidence="3">GKU 128</strain>
    </source>
</reference>
<organism evidence="3 4">
    <name type="scientific">Actinomadura barringtoniae</name>
    <dbReference type="NCBI Taxonomy" id="1427535"/>
    <lineage>
        <taxon>Bacteria</taxon>
        <taxon>Bacillati</taxon>
        <taxon>Actinomycetota</taxon>
        <taxon>Actinomycetes</taxon>
        <taxon>Streptosporangiales</taxon>
        <taxon>Thermomonosporaceae</taxon>
        <taxon>Actinomadura</taxon>
    </lineage>
</organism>
<dbReference type="Proteomes" id="UP000669179">
    <property type="component" value="Unassembled WGS sequence"/>
</dbReference>
<feature type="compositionally biased region" description="Low complexity" evidence="1">
    <location>
        <begin position="60"/>
        <end position="83"/>
    </location>
</feature>
<accession>A0A939PK41</accession>
<keyword evidence="4" id="KW-1185">Reference proteome</keyword>
<feature type="compositionally biased region" description="Low complexity" evidence="1">
    <location>
        <begin position="27"/>
        <end position="52"/>
    </location>
</feature>